<dbReference type="SUPFAM" id="SSF144232">
    <property type="entry name" value="HIT/MYND zinc finger-like"/>
    <property type="match status" value="1"/>
</dbReference>
<dbReference type="PROSITE" id="PS50865">
    <property type="entry name" value="ZF_MYND_2"/>
    <property type="match status" value="1"/>
</dbReference>
<feature type="compositionally biased region" description="Polar residues" evidence="6">
    <location>
        <begin position="243"/>
        <end position="252"/>
    </location>
</feature>
<feature type="compositionally biased region" description="Pro residues" evidence="6">
    <location>
        <begin position="494"/>
        <end position="518"/>
    </location>
</feature>
<feature type="compositionally biased region" description="Basic and acidic residues" evidence="6">
    <location>
        <begin position="304"/>
        <end position="329"/>
    </location>
</feature>
<dbReference type="Gene3D" id="6.10.140.2220">
    <property type="match status" value="1"/>
</dbReference>
<dbReference type="FunFam" id="2.30.30.140:FF:000018">
    <property type="entry name" value="Serine/threonine-protein kinase 31"/>
    <property type="match status" value="2"/>
</dbReference>
<dbReference type="Proteomes" id="UP000838412">
    <property type="component" value="Chromosome 3"/>
</dbReference>
<dbReference type="InterPro" id="IPR000504">
    <property type="entry name" value="RRM_dom"/>
</dbReference>
<keyword evidence="5" id="KW-0694">RNA-binding</keyword>
<feature type="compositionally biased region" description="Polar residues" evidence="6">
    <location>
        <begin position="274"/>
        <end position="286"/>
    </location>
</feature>
<dbReference type="InterPro" id="IPR050621">
    <property type="entry name" value="Tudor_domain_containing"/>
</dbReference>
<evidence type="ECO:0000313" key="11">
    <source>
        <dbReference type="Proteomes" id="UP000838412"/>
    </source>
</evidence>
<evidence type="ECO:0000259" key="7">
    <source>
        <dbReference type="PROSITE" id="PS50102"/>
    </source>
</evidence>
<dbReference type="Gene3D" id="2.30.30.140">
    <property type="match status" value="3"/>
</dbReference>
<evidence type="ECO:0000256" key="6">
    <source>
        <dbReference type="SAM" id="MobiDB-lite"/>
    </source>
</evidence>
<dbReference type="OrthoDB" id="341421at2759"/>
<dbReference type="EMBL" id="OV696688">
    <property type="protein sequence ID" value="CAH1257951.1"/>
    <property type="molecule type" value="Genomic_DNA"/>
</dbReference>
<feature type="domain" description="Tudor" evidence="8">
    <location>
        <begin position="1061"/>
        <end position="1120"/>
    </location>
</feature>
<dbReference type="Gene3D" id="3.30.70.330">
    <property type="match status" value="1"/>
</dbReference>
<dbReference type="PANTHER" id="PTHR22948">
    <property type="entry name" value="TUDOR DOMAIN CONTAINING PROTEIN"/>
    <property type="match status" value="1"/>
</dbReference>
<feature type="compositionally biased region" description="Low complexity" evidence="6">
    <location>
        <begin position="929"/>
        <end position="942"/>
    </location>
</feature>
<feature type="domain" description="Tudor" evidence="8">
    <location>
        <begin position="586"/>
        <end position="644"/>
    </location>
</feature>
<evidence type="ECO:0000259" key="8">
    <source>
        <dbReference type="PROSITE" id="PS50304"/>
    </source>
</evidence>
<dbReference type="GO" id="GO:0008270">
    <property type="term" value="F:zinc ion binding"/>
    <property type="evidence" value="ECO:0007669"/>
    <property type="project" value="UniProtKB-KW"/>
</dbReference>
<protein>
    <submittedName>
        <fullName evidence="10">TDRD1 protein</fullName>
    </submittedName>
</protein>
<dbReference type="PANTHER" id="PTHR22948:SF72">
    <property type="entry name" value="TUDOR DOMAIN-CONTAINING PROTEIN"/>
    <property type="match status" value="1"/>
</dbReference>
<feature type="region of interest" description="Disordered" evidence="6">
    <location>
        <begin position="490"/>
        <end position="518"/>
    </location>
</feature>
<feature type="region of interest" description="Disordered" evidence="6">
    <location>
        <begin position="1196"/>
        <end position="1236"/>
    </location>
</feature>
<dbReference type="GO" id="GO:0030719">
    <property type="term" value="P:P granule organization"/>
    <property type="evidence" value="ECO:0007669"/>
    <property type="project" value="TreeGrafter"/>
</dbReference>
<dbReference type="GO" id="GO:0007283">
    <property type="term" value="P:spermatogenesis"/>
    <property type="evidence" value="ECO:0007669"/>
    <property type="project" value="TreeGrafter"/>
</dbReference>
<evidence type="ECO:0000256" key="4">
    <source>
        <dbReference type="PROSITE-ProRule" id="PRU00134"/>
    </source>
</evidence>
<evidence type="ECO:0000256" key="3">
    <source>
        <dbReference type="ARBA" id="ARBA00022833"/>
    </source>
</evidence>
<feature type="region of interest" description="Disordered" evidence="6">
    <location>
        <begin position="929"/>
        <end position="1009"/>
    </location>
</feature>
<dbReference type="SMART" id="SM00360">
    <property type="entry name" value="RRM"/>
    <property type="match status" value="1"/>
</dbReference>
<proteinExistence type="predicted"/>
<evidence type="ECO:0000256" key="2">
    <source>
        <dbReference type="ARBA" id="ARBA00022771"/>
    </source>
</evidence>
<reference evidence="10" key="1">
    <citation type="submission" date="2022-01" db="EMBL/GenBank/DDBJ databases">
        <authorList>
            <person name="Braso-Vives M."/>
        </authorList>
    </citation>
    <scope>NUCLEOTIDE SEQUENCE</scope>
</reference>
<dbReference type="SUPFAM" id="SSF63748">
    <property type="entry name" value="Tudor/PWWP/MBT"/>
    <property type="match status" value="3"/>
</dbReference>
<accession>A0A8J9ZNH2</accession>
<dbReference type="GO" id="GO:0034587">
    <property type="term" value="P:piRNA processing"/>
    <property type="evidence" value="ECO:0007669"/>
    <property type="project" value="TreeGrafter"/>
</dbReference>
<dbReference type="GO" id="GO:0043186">
    <property type="term" value="C:P granule"/>
    <property type="evidence" value="ECO:0007669"/>
    <property type="project" value="TreeGrafter"/>
</dbReference>
<feature type="compositionally biased region" description="Polar residues" evidence="6">
    <location>
        <begin position="369"/>
        <end position="408"/>
    </location>
</feature>
<dbReference type="InterPro" id="IPR002999">
    <property type="entry name" value="Tudor"/>
</dbReference>
<evidence type="ECO:0000313" key="10">
    <source>
        <dbReference type="EMBL" id="CAH1257951.1"/>
    </source>
</evidence>
<feature type="compositionally biased region" description="Basic and acidic residues" evidence="6">
    <location>
        <begin position="175"/>
        <end position="190"/>
    </location>
</feature>
<dbReference type="Pfam" id="PF00567">
    <property type="entry name" value="TUDOR"/>
    <property type="match status" value="3"/>
</dbReference>
<keyword evidence="3" id="KW-0862">Zinc</keyword>
<dbReference type="InterPro" id="IPR035437">
    <property type="entry name" value="SNase_OB-fold_sf"/>
</dbReference>
<dbReference type="InterPro" id="IPR002893">
    <property type="entry name" value="Znf_MYND"/>
</dbReference>
<dbReference type="SUPFAM" id="SSF54928">
    <property type="entry name" value="RNA-binding domain, RBD"/>
    <property type="match status" value="1"/>
</dbReference>
<organism evidence="10 11">
    <name type="scientific">Branchiostoma lanceolatum</name>
    <name type="common">Common lancelet</name>
    <name type="synonym">Amphioxus lanceolatum</name>
    <dbReference type="NCBI Taxonomy" id="7740"/>
    <lineage>
        <taxon>Eukaryota</taxon>
        <taxon>Metazoa</taxon>
        <taxon>Chordata</taxon>
        <taxon>Cephalochordata</taxon>
        <taxon>Leptocardii</taxon>
        <taxon>Amphioxiformes</taxon>
        <taxon>Branchiostomatidae</taxon>
        <taxon>Branchiostoma</taxon>
    </lineage>
</organism>
<dbReference type="Gene3D" id="2.40.50.90">
    <property type="match status" value="3"/>
</dbReference>
<keyword evidence="2 4" id="KW-0863">Zinc-finger</keyword>
<feature type="domain" description="Tudor" evidence="8">
    <location>
        <begin position="786"/>
        <end position="845"/>
    </location>
</feature>
<evidence type="ECO:0000259" key="9">
    <source>
        <dbReference type="PROSITE" id="PS50865"/>
    </source>
</evidence>
<dbReference type="Pfam" id="PF01753">
    <property type="entry name" value="zf-MYND"/>
    <property type="match status" value="1"/>
</dbReference>
<evidence type="ECO:0000256" key="5">
    <source>
        <dbReference type="PROSITE-ProRule" id="PRU00176"/>
    </source>
</evidence>
<keyword evidence="1" id="KW-0479">Metal-binding</keyword>
<feature type="compositionally biased region" description="Basic and acidic residues" evidence="6">
    <location>
        <begin position="354"/>
        <end position="364"/>
    </location>
</feature>
<dbReference type="GO" id="GO:0003723">
    <property type="term" value="F:RNA binding"/>
    <property type="evidence" value="ECO:0007669"/>
    <property type="project" value="UniProtKB-UniRule"/>
</dbReference>
<dbReference type="PROSITE" id="PS50304">
    <property type="entry name" value="TUDOR"/>
    <property type="match status" value="3"/>
</dbReference>
<evidence type="ECO:0000256" key="1">
    <source>
        <dbReference type="ARBA" id="ARBA00022723"/>
    </source>
</evidence>
<sequence length="1305" mass="141065">MSGKDLDVLGSWNPMEEDYTSPTFNSYDRGPGANFPNGLAPASRNSGDGEKPQSDSITLYVSGIPLEMEADGVKHFFGQVAVPKSVDIKRPKDFSYGSTYCFVDMASVRDADAVMREFHLKKCGSFTLKIRPAKPKREFQESCPSEKVQLYASQGQSPSVVMHFTRNYSSSDSGSQRESRPPMRTIENRYGKISPSAPDRDLRGRHHSSGGDSPPPLDDRPPSPIKRSYSSGRLDTAGPASAPFTNKYSQFKGSMAGQERSPHHLPAVPDTSGRRQSLSPHNTPYAGQQGVGGGVRRSVSQSNIRDRQLSGEFKHGSLADRGYNRDDRVSPSQQAPNFERAGQPTGARINPSLPDKRGGDRTEARIPTPQGTYTNGTHEGSGDSRQTGASPKPSTSQHPVSPQKTGASSDEHPALPCLLCGQHGKSRCGRCKKPYCSKECQKKHWPEHRSHCRAVEHGEDVLSGFENFDVSAGEDVKEKMDTLMALSGIQMPTATPPPQQQQRPQPSPSPPQAAPPPELTLANMVQAKLPKGETVKASVSVTEVVSPENISVQIVHHETILELHQLMVNMAQTYEGTTNDGSNAYHPQAGELCAAKFSDGGWYRAGVDGVNPDGTLAVSYVDFGNSETITVARVRKLDPEMAKLPLLAVKCSLLALADKGGSAWSAEVLNFLKTNIVNKECSVIMKEEQDGTTLVEMAAVDTGKSVAEMVLESGLFVPCQKPPPPPKDPQEDFGFLITHIDSPASFYGQVGLGADMKAVAEDLGKKMELIAGLPAAVSQNKQEPYMPQVGELCCALWEMDQMWYRAEVVEVVSNSQLKVFFLDYGNTETVTTANTRPIPESFTECPALALHCKLAGVSPVNSDRWSHKVTAFFKDLTKDKLLMGTPIAREGVSLSVELKDFATGVRVSEEMVQAGAAVFSPPAQSHAVAPAATPASAAQHSSVSPGKPAGDSSRPPSSQLHRRSPTPPVHSSPASSPSPQPPELQPRPQTRPGSAKKSREQTVSRVQPPTSGRFDVVLKCVRSPGLFYCQLTEPSGVQELQMLLKEITHHCQGQPMDPTYYPDIGEICCVNSPDGRNWLRAQVQEHRISNKVQIECVDIGKQVQVSPTRLRPALPQHTVLPLQVFKASLAGVVPVHGGEWSKGAAALLSSYVDSQRLTAEVVGQEGDRYFLDLWDCSSKPERSLSVMLAEEGLAQLEPQSPEGSPPPSRKLSQKSSQPPATHPPPVQNGHVLSPSPVEVIQNGGLERASSHKAPPAAAVGTAGSADLLSVLRPELQEIKDMIAKQQQQLSSVCSLLEQLLHEKRS</sequence>
<dbReference type="InterPro" id="IPR012677">
    <property type="entry name" value="Nucleotide-bd_a/b_plait_sf"/>
</dbReference>
<dbReference type="Pfam" id="PF00076">
    <property type="entry name" value="RRM_1"/>
    <property type="match status" value="1"/>
</dbReference>
<feature type="domain" description="MYND-type" evidence="9">
    <location>
        <begin position="417"/>
        <end position="452"/>
    </location>
</feature>
<dbReference type="CDD" id="cd00590">
    <property type="entry name" value="RRM_SF"/>
    <property type="match status" value="1"/>
</dbReference>
<dbReference type="InterPro" id="IPR035979">
    <property type="entry name" value="RBD_domain_sf"/>
</dbReference>
<feature type="compositionally biased region" description="Pro residues" evidence="6">
    <location>
        <begin position="965"/>
        <end position="985"/>
    </location>
</feature>
<dbReference type="SMART" id="SM00333">
    <property type="entry name" value="TUDOR"/>
    <property type="match status" value="3"/>
</dbReference>
<feature type="region of interest" description="Disordered" evidence="6">
    <location>
        <begin position="166"/>
        <end position="412"/>
    </location>
</feature>
<feature type="domain" description="RRM" evidence="7">
    <location>
        <begin position="57"/>
        <end position="135"/>
    </location>
</feature>
<gene>
    <name evidence="10" type="primary">TDRD1</name>
    <name evidence="10" type="ORF">BLAG_LOCUS15682</name>
</gene>
<feature type="region of interest" description="Disordered" evidence="6">
    <location>
        <begin position="1"/>
        <end position="56"/>
    </location>
</feature>
<dbReference type="PROSITE" id="PS50102">
    <property type="entry name" value="RRM"/>
    <property type="match status" value="1"/>
</dbReference>
<name>A0A8J9ZNH2_BRALA</name>
<keyword evidence="11" id="KW-1185">Reference proteome</keyword>